<feature type="domain" description="VWFA" evidence="7">
    <location>
        <begin position="980"/>
        <end position="1151"/>
    </location>
</feature>
<feature type="domain" description="VWFA" evidence="7">
    <location>
        <begin position="415"/>
        <end position="589"/>
    </location>
</feature>
<comment type="subcellular location">
    <subcellularLocation>
        <location evidence="1">Secreted</location>
    </subcellularLocation>
</comment>
<evidence type="ECO:0000256" key="6">
    <source>
        <dbReference type="SAM" id="SignalP"/>
    </source>
</evidence>
<dbReference type="STRING" id="94237.ENSMMOP00000024150"/>
<feature type="domain" description="VWFA" evidence="7">
    <location>
        <begin position="601"/>
        <end position="770"/>
    </location>
</feature>
<keyword evidence="4" id="KW-0677">Repeat</keyword>
<feature type="domain" description="VWFA" evidence="7">
    <location>
        <begin position="33"/>
        <end position="226"/>
    </location>
</feature>
<dbReference type="OMA" id="RTCCNMY"/>
<dbReference type="InterPro" id="IPR002035">
    <property type="entry name" value="VWF_A"/>
</dbReference>
<evidence type="ECO:0000313" key="8">
    <source>
        <dbReference type="Ensembl" id="ENSMMOP00000024150.1"/>
    </source>
</evidence>
<dbReference type="Ensembl" id="ENSMMOT00000024552.1">
    <property type="protein sequence ID" value="ENSMMOP00000024150.1"/>
    <property type="gene ID" value="ENSMMOG00000018378.1"/>
</dbReference>
<dbReference type="Pfam" id="PF00092">
    <property type="entry name" value="VWA"/>
    <property type="match status" value="8"/>
</dbReference>
<dbReference type="FunFam" id="3.40.50.410:FF:000004">
    <property type="entry name" value="collagen alpha-6(VI) chain"/>
    <property type="match status" value="5"/>
</dbReference>
<evidence type="ECO:0000313" key="9">
    <source>
        <dbReference type="Proteomes" id="UP000261620"/>
    </source>
</evidence>
<dbReference type="GO" id="GO:0005576">
    <property type="term" value="C:extracellular region"/>
    <property type="evidence" value="ECO:0007669"/>
    <property type="project" value="UniProtKB-SubCell"/>
</dbReference>
<sequence>MSFPSKAHLFILYLCIICRSFRFFAPLSERFADIFFLVDSGVTTAEFQQIRTVLSRLVNQLNIGAAAYRLGLAQYGQDVKVEFLLNAHQTKEETQNAVKRFRQRRLQPGENRNLSIALQYASAQFFTREAGSRADKGYRQYLVVLSGKDSNDSVARDSRLIKSLGVTVIGMSVGASLRFMHLIATPPYIYQSISNAVPTLKAIFETDHVNYASLTDCKAASVADVVFIIDESGSIGPENFHLVRIFLHSIVSGFTVSPTRVRVGIVMYNDRPTAQVFLNTFNDKSELLNFIKILPYRGGGTNTGAALNFTHQQVFVKQKGSRKDLGVQQVAVVITDGKSQDIVGTAAANLRRAGVIVYAVGVKDGDEVQLKEMASHPTPGKLMSKECNTDELGREFIVLFFIFHLSGCSQTDEADIYFLIDHSGSIQPSDFHDMKKFIIEFLHTFRIGPNHVRMGVAKYADSPELEFDLTEYSDAKSLEKAVNAIEQKGGGTETGKALDFMKPQFDRAQGTRGHKVREYLVVITDGKSSDEVKTPAEKLSVQGVTIFAIGVKAADVDELQEISGDPKRTFFVNNFDALGPIKDNIITDICTQDACRDIPSDLLFLIDSSGSINPTDYQKMKDFMKSVITKSVIGQGDVHVGVTQFSTVQRLQFPLNKYYSKEEMSKAIDDMQQIGGGTHTGEAITDASQYFDSSKGGRPGLRQRLVVITDGEAQDEVKQPAATLRSKGVVIYAIGVVDANSTQLQEISGSPDKVYSERDFDALKDLESQLALELCDPERECKKTEKADIIFLVDGSTSITKEKFRSMQKFMATIVNQTTVGKNLTRFGVILYSTNPKSSFTLNQYNSKREVLQAISVLEPPYGDTYTGRALAYSLEFFNEEYGGRAALQVPQLLMVITDGDATDRHELVGPSLALRDNNISVFGIGVEGANKTQLEIMAAGDKNRVFYVDNFDALETLYKDITLVLCNSTKPVCKKQQADLVFLLDQSGSISSDDYKTMKNFTTAVINSFKVSKEFVRVGLAQFSDTFQHEFYLNQFYGEQVIAKHVSDMQQLGGGTKIGLALESIRDYFEASRGSRRSQKISQNLVLITDGESEDNVEEAAIHLRALGVEVFAIGVGNIHHLELLQITGTPERLFTVQNFGSLENIQQKVVDKICKSEFVEDIDIAMGFDISQRTGYPVDTLVSGHTKLQLYLPEIAHYISSLKGLCCVSVAPIKTNIAFRMVRQDGSTMYDFNFEEYNEDVVRKVMTTSLSAPTYFNSALLKSFGEKFAKSRAGVKVLVIFSDGLDEDVMRLEQQSELLRQSGVSALLTVALEGARDPAQLQMVEFGRGFGYKLPLSIGMPSVGSNILKQIDTVSERECCNVMCKCSGHEGVRGSRGASFGSHQTPPQLTPAHLRIFVISKWRLKRFSFCVPGRSECLAYPTELVFGLDMSRDVTPAAFERQRSALLSLLDDVAIAESNCPTGARVAVVGYSAHTKYLIRFQDYRRKNQLINYVKNLALERTSNERKLGAAMRFVGQNVFKRVRSGAMMRKVAVFFSNGPPQDVSDIITVDDSGSAIFSVLGSNMQADLRKVRSCAICYDPCKRSEQCAFIQETVQPQEADLDLALVVDGSREVQADEYAGVQQLLGSVVQQLAVSPQPRRPGNQARVAVVQQSGTQVPKPEFTLQTYQNHDLMKRYLIQNMRQQGGSSALGQTLEFTLNEVLLKAGQPRRRRALLTVVGTQTAYEDRAKLRYISQKAKCEGVALFVVTVGDRYNRTEVEELASLPVQQHLIHVGRLKADEQGYAQRFFRVFLTALNSKTTPSKPLCRFKEIPRFLTHKRSKQNHQQHCELATQLDKRSPQLRKLAACS</sequence>
<dbReference type="Gene3D" id="3.40.50.410">
    <property type="entry name" value="von Willebrand factor, type A domain"/>
    <property type="match status" value="8"/>
</dbReference>
<accession>A0A3Q3X7E0</accession>
<feature type="domain" description="VWFA" evidence="7">
    <location>
        <begin position="224"/>
        <end position="402"/>
    </location>
</feature>
<dbReference type="SMART" id="SM00327">
    <property type="entry name" value="VWA"/>
    <property type="match status" value="9"/>
</dbReference>
<evidence type="ECO:0000256" key="1">
    <source>
        <dbReference type="ARBA" id="ARBA00004613"/>
    </source>
</evidence>
<evidence type="ECO:0000256" key="5">
    <source>
        <dbReference type="ARBA" id="ARBA00023180"/>
    </source>
</evidence>
<dbReference type="PROSITE" id="PS50234">
    <property type="entry name" value="VWFA"/>
    <property type="match status" value="8"/>
</dbReference>
<feature type="domain" description="VWFA" evidence="7">
    <location>
        <begin position="1605"/>
        <end position="1798"/>
    </location>
</feature>
<dbReference type="PANTHER" id="PTHR24020:SF86">
    <property type="entry name" value="COLLAGEN, TYPE VI, ALPHA 4"/>
    <property type="match status" value="1"/>
</dbReference>
<keyword evidence="2" id="KW-0964">Secreted</keyword>
<feature type="signal peptide" evidence="6">
    <location>
        <begin position="1"/>
        <end position="20"/>
    </location>
</feature>
<evidence type="ECO:0000256" key="3">
    <source>
        <dbReference type="ARBA" id="ARBA00022729"/>
    </source>
</evidence>
<dbReference type="SUPFAM" id="SSF53300">
    <property type="entry name" value="vWA-like"/>
    <property type="match status" value="9"/>
</dbReference>
<reference evidence="8" key="2">
    <citation type="submission" date="2025-09" db="UniProtKB">
        <authorList>
            <consortium name="Ensembl"/>
        </authorList>
    </citation>
    <scope>IDENTIFICATION</scope>
</reference>
<dbReference type="CDD" id="cd01450">
    <property type="entry name" value="vWFA_subfamily_ECM"/>
    <property type="match status" value="4"/>
</dbReference>
<organism evidence="8 9">
    <name type="scientific">Mola mola</name>
    <name type="common">Ocean sunfish</name>
    <name type="synonym">Tetraodon mola</name>
    <dbReference type="NCBI Taxonomy" id="94237"/>
    <lineage>
        <taxon>Eukaryota</taxon>
        <taxon>Metazoa</taxon>
        <taxon>Chordata</taxon>
        <taxon>Craniata</taxon>
        <taxon>Vertebrata</taxon>
        <taxon>Euteleostomi</taxon>
        <taxon>Actinopterygii</taxon>
        <taxon>Neopterygii</taxon>
        <taxon>Teleostei</taxon>
        <taxon>Neoteleostei</taxon>
        <taxon>Acanthomorphata</taxon>
        <taxon>Eupercaria</taxon>
        <taxon>Tetraodontiformes</taxon>
        <taxon>Molidae</taxon>
        <taxon>Mola</taxon>
    </lineage>
</organism>
<keyword evidence="3 6" id="KW-0732">Signal</keyword>
<feature type="domain" description="VWFA" evidence="7">
    <location>
        <begin position="1425"/>
        <end position="1562"/>
    </location>
</feature>
<protein>
    <recommendedName>
        <fullName evidence="7">VWFA domain-containing protein</fullName>
    </recommendedName>
</protein>
<feature type="chain" id="PRO_5018763549" description="VWFA domain-containing protein" evidence="6">
    <location>
        <begin position="21"/>
        <end position="1851"/>
    </location>
</feature>
<name>A0A3Q3X7E0_MOLML</name>
<dbReference type="CDD" id="cd01472">
    <property type="entry name" value="vWA_collagen"/>
    <property type="match status" value="2"/>
</dbReference>
<dbReference type="PANTHER" id="PTHR24020">
    <property type="entry name" value="COLLAGEN ALPHA"/>
    <property type="match status" value="1"/>
</dbReference>
<dbReference type="PRINTS" id="PR00453">
    <property type="entry name" value="VWFADOMAIN"/>
</dbReference>
<evidence type="ECO:0000256" key="2">
    <source>
        <dbReference type="ARBA" id="ARBA00022525"/>
    </source>
</evidence>
<evidence type="ECO:0000259" key="7">
    <source>
        <dbReference type="PROSITE" id="PS50234"/>
    </source>
</evidence>
<proteinExistence type="predicted"/>
<evidence type="ECO:0000256" key="4">
    <source>
        <dbReference type="ARBA" id="ARBA00022737"/>
    </source>
</evidence>
<reference evidence="8" key="1">
    <citation type="submission" date="2025-08" db="UniProtKB">
        <authorList>
            <consortium name="Ensembl"/>
        </authorList>
    </citation>
    <scope>IDENTIFICATION</scope>
</reference>
<feature type="domain" description="VWFA" evidence="7">
    <location>
        <begin position="788"/>
        <end position="962"/>
    </location>
</feature>
<keyword evidence="9" id="KW-1185">Reference proteome</keyword>
<keyword evidence="5" id="KW-0325">Glycoprotein</keyword>
<dbReference type="Proteomes" id="UP000261620">
    <property type="component" value="Unplaced"/>
</dbReference>
<dbReference type="InterPro" id="IPR050525">
    <property type="entry name" value="ECM_Assembly_Org"/>
</dbReference>
<dbReference type="InterPro" id="IPR036465">
    <property type="entry name" value="vWFA_dom_sf"/>
</dbReference>
<dbReference type="Pfam" id="PF13768">
    <property type="entry name" value="VWA_3"/>
    <property type="match status" value="1"/>
</dbReference>
<dbReference type="FunFam" id="3.40.50.410:FF:000021">
    <property type="entry name" value="Collagen, type VI, alpha 3"/>
    <property type="match status" value="1"/>
</dbReference>